<reference evidence="1 2" key="1">
    <citation type="journal article" date="2022" name="New Phytol.">
        <title>Ecological generalism drives hyperdiversity of secondary metabolite gene clusters in xylarialean endophytes.</title>
        <authorList>
            <person name="Franco M.E.E."/>
            <person name="Wisecaver J.H."/>
            <person name="Arnold A.E."/>
            <person name="Ju Y.M."/>
            <person name="Slot J.C."/>
            <person name="Ahrendt S."/>
            <person name="Moore L.P."/>
            <person name="Eastman K.E."/>
            <person name="Scott K."/>
            <person name="Konkel Z."/>
            <person name="Mondo S.J."/>
            <person name="Kuo A."/>
            <person name="Hayes R.D."/>
            <person name="Haridas S."/>
            <person name="Andreopoulos B."/>
            <person name="Riley R."/>
            <person name="LaButti K."/>
            <person name="Pangilinan J."/>
            <person name="Lipzen A."/>
            <person name="Amirebrahimi M."/>
            <person name="Yan J."/>
            <person name="Adam C."/>
            <person name="Keymanesh K."/>
            <person name="Ng V."/>
            <person name="Louie K."/>
            <person name="Northen T."/>
            <person name="Drula E."/>
            <person name="Henrissat B."/>
            <person name="Hsieh H.M."/>
            <person name="Youens-Clark K."/>
            <person name="Lutzoni F."/>
            <person name="Miadlikowska J."/>
            <person name="Eastwood D.C."/>
            <person name="Hamelin R.C."/>
            <person name="Grigoriev I.V."/>
            <person name="U'Ren J.M."/>
        </authorList>
    </citation>
    <scope>NUCLEOTIDE SEQUENCE [LARGE SCALE GENOMIC DNA]</scope>
    <source>
        <strain evidence="1 2">ER1909</strain>
    </source>
</reference>
<name>A0ACC0CMS2_9PEZI</name>
<accession>A0ACC0CMS2</accession>
<evidence type="ECO:0000313" key="1">
    <source>
        <dbReference type="EMBL" id="KAI6081767.1"/>
    </source>
</evidence>
<comment type="caution">
    <text evidence="1">The sequence shown here is derived from an EMBL/GenBank/DDBJ whole genome shotgun (WGS) entry which is preliminary data.</text>
</comment>
<protein>
    <submittedName>
        <fullName evidence="1">Uncharacterized protein</fullName>
    </submittedName>
</protein>
<dbReference type="EMBL" id="MU394387">
    <property type="protein sequence ID" value="KAI6081767.1"/>
    <property type="molecule type" value="Genomic_DNA"/>
</dbReference>
<organism evidence="1 2">
    <name type="scientific">Hypoxylon rubiginosum</name>
    <dbReference type="NCBI Taxonomy" id="110542"/>
    <lineage>
        <taxon>Eukaryota</taxon>
        <taxon>Fungi</taxon>
        <taxon>Dikarya</taxon>
        <taxon>Ascomycota</taxon>
        <taxon>Pezizomycotina</taxon>
        <taxon>Sordariomycetes</taxon>
        <taxon>Xylariomycetidae</taxon>
        <taxon>Xylariales</taxon>
        <taxon>Hypoxylaceae</taxon>
        <taxon>Hypoxylon</taxon>
    </lineage>
</organism>
<proteinExistence type="predicted"/>
<sequence>MSWSGLSDSQDGARAKKQRLYSPDDDRDNDSFTTSFRLNWGWVATLNQDPEGKDYFPPCFNPLGMGYHFLGDEIEKPTVLGTGELPRYTAWALAAFRRGTRSATMAKMMDDQNLRAKWVICPSKDFNGKFRDLNLSPVTAPRVHHEAAYAAMTGIVLPPERACTMCKSNRGMFQQCIVLPGYLDGSCAGCHYNSDGNGCSHQIGVSHGVTSTSISDQPRGDSAVTIDDETLLEQAKFIVGDDAYNQLMTLMSVPELSGEMKMMLDRLKTAWNGVLKNLNKKLTT</sequence>
<gene>
    <name evidence="1" type="ORF">F4821DRAFT_18579</name>
</gene>
<dbReference type="Proteomes" id="UP001497680">
    <property type="component" value="Unassembled WGS sequence"/>
</dbReference>
<keyword evidence="2" id="KW-1185">Reference proteome</keyword>
<evidence type="ECO:0000313" key="2">
    <source>
        <dbReference type="Proteomes" id="UP001497680"/>
    </source>
</evidence>